<evidence type="ECO:0000313" key="11">
    <source>
        <dbReference type="EMBL" id="KZP17956.1"/>
    </source>
</evidence>
<accession>A0A166GLJ4</accession>
<dbReference type="GO" id="GO:0016787">
    <property type="term" value="F:hydrolase activity"/>
    <property type="evidence" value="ECO:0007669"/>
    <property type="project" value="UniProtKB-KW"/>
</dbReference>
<evidence type="ECO:0000256" key="1">
    <source>
        <dbReference type="ARBA" id="ARBA00004496"/>
    </source>
</evidence>
<dbReference type="InterPro" id="IPR046439">
    <property type="entry name" value="ZF_RZ_dom"/>
</dbReference>
<dbReference type="PANTHER" id="PTHR10887">
    <property type="entry name" value="DNA2/NAM7 HELICASE FAMILY"/>
    <property type="match status" value="1"/>
</dbReference>
<feature type="compositionally biased region" description="Acidic residues" evidence="8">
    <location>
        <begin position="1004"/>
        <end position="1019"/>
    </location>
</feature>
<dbReference type="Pfam" id="PF20173">
    <property type="entry name" value="ZnF_RZ-type"/>
    <property type="match status" value="1"/>
</dbReference>
<feature type="region of interest" description="Disordered" evidence="8">
    <location>
        <begin position="384"/>
        <end position="405"/>
    </location>
</feature>
<dbReference type="PROSITE" id="PS51981">
    <property type="entry name" value="ZF_RZ"/>
    <property type="match status" value="1"/>
</dbReference>
<feature type="zinc finger region" description="C3H1-type" evidence="7">
    <location>
        <begin position="1"/>
        <end position="28"/>
    </location>
</feature>
<dbReference type="InterPro" id="IPR041677">
    <property type="entry name" value="DNA2/NAM7_AAA_11"/>
</dbReference>
<dbReference type="GO" id="GO:0004386">
    <property type="term" value="F:helicase activity"/>
    <property type="evidence" value="ECO:0007669"/>
    <property type="project" value="InterPro"/>
</dbReference>
<dbReference type="InterPro" id="IPR000571">
    <property type="entry name" value="Znf_CCCH"/>
</dbReference>
<dbReference type="Gene3D" id="3.40.50.300">
    <property type="entry name" value="P-loop containing nucleotide triphosphate hydrolases"/>
    <property type="match status" value="3"/>
</dbReference>
<feature type="region of interest" description="Disordered" evidence="8">
    <location>
        <begin position="998"/>
        <end position="1019"/>
    </location>
</feature>
<feature type="zinc finger region" description="C3H1-type" evidence="7">
    <location>
        <begin position="60"/>
        <end position="88"/>
    </location>
</feature>
<keyword evidence="4 7" id="KW-0863">Zinc-finger</keyword>
<evidence type="ECO:0000259" key="9">
    <source>
        <dbReference type="PROSITE" id="PS50103"/>
    </source>
</evidence>
<sequence length="2478" mass="275532">MPPKVCDFYSKPGGCRRGTQCNFRHVDNGANNEGSQQGSQPSHSRSRQGSAVRPVPAGPPPPRGVCNSYWASGQCTRGFACRFRHESQSAASGSGGQGRSLPRPSASSRAVDALAPFLTEKGLSRITGTGSDIYFASPTSKTLTPPEAHNALKTYLHKDYQFSKTFYIYGFLKPISSASSGNESWTSEDGQLLLSGCTASENGLLRIRDILKWKPVSIKAGSSSQVLSFQRGYLPLLRYLSSDFVVKSTLSHSVNALFMCVMDNLENFADTVEECMAAAMAAKSFRDPQVAVSKDPLGSQAFASLANVLYECLTRFKNAVAVYPRLAPIIRHLGEWASTWIAGISTIPPTFDDPFQDATPAARNHITSHLASKVERLIAIVDREQTKSDRQQDRTSKATSTIPKQGRNEGIIAALHMAYEPPGELRKDGPRHDNDNLDIQHIRIAPTHHELISPFLPFLPANLWDAPHPLPAESMERLLDIQFRLLREELTAPLRTSIRLVREDLLAPTRTKTRLSELITKGGGKYRGEVDGGESVMFNVYTSLEFVSITPDWRGMSAAITFDAPPGRARSPQTKARAQFWEGMSGKRLMQGGLVALVWKRGTDVAVHLGLLASSTREVADSTKTSQDRVTIRVVFFDPQVELRILQSLKQKNQDNGTKILVEAPVMFEAIRPFLDALRVEPESVPFGPCLVHRPPGFFDTHTVEPPAFAMVPGFNYDLSSLFPAEAEAGPRELRMFVHDPASVALAREELRSGSRLDASQADSIIDTLTRKISLIQGPPGTGKSYTGVELLRVLLANKLGPILMIAFTNHALDHMLCSVLDTGMTNKIVRLGGRSADERISKFSMENLEMTHGRSRLDHTVGQRYRELKNVEEQVKKLMADFLKVSIDTDQITQHLERQYPEQYEGIVYPPEWISTAQSINLDDRNGAWSTVGRGGQTEAQDRSTYAYWRTGQDLDFIDALNNLPEPVVQPALEITSDRSGQNKYAALAATANAGSLNSDQLEMSEQEDSDSDDDDSASEDWLEILFPDNDSDSDGQDLASEYWPANSSLEADQISLPPNDAVPPSPTFVQGEAVTTEAAVSEASTESPLNTLRLSDLRNPTDFFGACGYDGVPVVPFTDRELDALLDIDSLWSLSRSERIRLSTYWTDHVRAELLENQLADFERLRTTHAEKLLAHNEGKDEVRRQLLKNIDIIGCTTTGAAKLGSLLKGVEPRIMLVEEAGQVLEAHVLGSLVPSIEHMILVGDPQQLRPTLNNYSLSMDSRRGSQLYKFDMSLMERLATSGFPMSRIDVQRRMRPTISNLIRHTLYPTLEDHDLVKQYPDVRGIAKNVFFLTHSHRENAGAEESGSKFNDYEVAMIKDLVLYLLRQGCYSEEGDIVVLCAYLGQLAKVRDALANEVAVVIDGRDQVDLAEQEADKEDVLEVESGVERVQVSKRVRLRTVDNYQGEEAKIVILSLVRNSGALDELDDAGFSKGGRVNIGFLKSENRTNVALSRAREGLFILGNHSNLAARSRMWQQIVDELEEDEAVGQGFPIVCHRHPEAVEFVSVPGKLPRIAPDGGCLRACDVLLKCGHICPFKCHSDDPNHVSITCIRACRRLCPRGHPCRRQCVDPCSDCRFPIPSVQLPCGHRKDSVLCSQFDSLSDLSCDEVVIKSLPGCDHTAKMRCSSDVAHYLCDKAVIKSLPGCEHTAEMKCSRDVAHYLCDKTVIQSLPGCEHTAEMRCSSDVAHYLCDKVVIKSLPGCDHTAKMRCSSDVAHYLCDKAVIQSLPGCDHTAEMRCSRDVAHYLCDEVVIKSLPDCEHTVETKCSSDITKYLCQAFCGGIMDNCCGRDCKARCHECLRFNRRTIADGPIARENHKQHPCQKTLYCEHRCDNPCSKTHQCTTICKKECRQACAHARCKKNCSTLCAPCQKKCRWECPHYTCPVPCGSVCARLPCDKRCGKLLKCGHPCSSVCGEDCRLQVCTVCASEGAKETIVDVLLNRTLGEIDTTSDSLENILIALPNCHHVFTVEALDGVCRMTDYYKREGPEGPWIGLEDPSTGFKKPPMCPTCRIAITSPRYGRVFKRADLDILENNVASKMTLALQDVSRSIESVSNEERKQMVETEAAGVKVTRNVAATKAQKPQKKARNVILEGKLDIPAHADTVHPGSKLYSVDQAAAQSWQKVNSQLIRAYGRTRQIAETRSAHVCAWESAFSYLYEDEMNRMMEDPAHAPRRPEEYAMRMARMKVGQPHPRADKRFLVEAFWITLDIRFTLAGLAQKWLEVAAGRAKTYAPEQMRQWAFYIQFMLRTCSKDAQVAFDIAKSSESLRQAAKSTVYILRADLEAFRFRVAAICQSKQLGEFREELVADAEMKAARAEEQVLQTAEKYIEVKDTPEDRQWLLENFSGIANTIVEEWDRIYRSLKFGTFHQQVSLEEQMAVIKALRTNHDFQHAGHYDRCPNGHLYVIGDYDGATERSRCPECGDVGGSGHQLDTRA</sequence>
<keyword evidence="2" id="KW-0963">Cytoplasm</keyword>
<keyword evidence="5 7" id="KW-0862">Zinc</keyword>
<dbReference type="Pfam" id="PF13086">
    <property type="entry name" value="AAA_11"/>
    <property type="match status" value="2"/>
</dbReference>
<dbReference type="SMART" id="SM00356">
    <property type="entry name" value="ZnF_C3H1"/>
    <property type="match status" value="2"/>
</dbReference>
<dbReference type="PROSITE" id="PS50103">
    <property type="entry name" value="ZF_C3H1"/>
    <property type="match status" value="2"/>
</dbReference>
<dbReference type="CDD" id="cd06008">
    <property type="entry name" value="NF-X1-zinc-finger"/>
    <property type="match status" value="1"/>
</dbReference>
<dbReference type="PANTHER" id="PTHR10887:SF341">
    <property type="entry name" value="NFX1-TYPE ZINC FINGER-CONTAINING PROTEIN 1"/>
    <property type="match status" value="1"/>
</dbReference>
<feature type="compositionally biased region" description="Polar residues" evidence="8">
    <location>
        <begin position="29"/>
        <end position="49"/>
    </location>
</feature>
<evidence type="ECO:0000256" key="6">
    <source>
        <dbReference type="ARBA" id="ARBA00022859"/>
    </source>
</evidence>
<keyword evidence="6" id="KW-0391">Immunity</keyword>
<feature type="compositionally biased region" description="Basic and acidic residues" evidence="8">
    <location>
        <begin position="384"/>
        <end position="396"/>
    </location>
</feature>
<organism evidence="11">
    <name type="scientific">Athelia psychrophila</name>
    <dbReference type="NCBI Taxonomy" id="1759441"/>
    <lineage>
        <taxon>Eukaryota</taxon>
        <taxon>Fungi</taxon>
        <taxon>Dikarya</taxon>
        <taxon>Basidiomycota</taxon>
        <taxon>Agaricomycotina</taxon>
        <taxon>Agaricomycetes</taxon>
        <taxon>Agaricomycetidae</taxon>
        <taxon>Atheliales</taxon>
        <taxon>Atheliaceae</taxon>
        <taxon>Athelia</taxon>
    </lineage>
</organism>
<dbReference type="GO" id="GO:0002376">
    <property type="term" value="P:immune system process"/>
    <property type="evidence" value="ECO:0007669"/>
    <property type="project" value="UniProtKB-KW"/>
</dbReference>
<proteinExistence type="predicted"/>
<keyword evidence="3 7" id="KW-0479">Metal-binding</keyword>
<name>A0A166GLJ4_9AGAM</name>
<evidence type="ECO:0000256" key="5">
    <source>
        <dbReference type="ARBA" id="ARBA00022833"/>
    </source>
</evidence>
<dbReference type="Pfam" id="PF13087">
    <property type="entry name" value="AAA_12"/>
    <property type="match status" value="1"/>
</dbReference>
<evidence type="ECO:0000256" key="7">
    <source>
        <dbReference type="PROSITE-ProRule" id="PRU00723"/>
    </source>
</evidence>
<dbReference type="CDD" id="cd18808">
    <property type="entry name" value="SF1_C_Upf1"/>
    <property type="match status" value="1"/>
</dbReference>
<feature type="domain" description="C3H1-type" evidence="9">
    <location>
        <begin position="1"/>
        <end position="28"/>
    </location>
</feature>
<evidence type="ECO:0000256" key="4">
    <source>
        <dbReference type="ARBA" id="ARBA00022771"/>
    </source>
</evidence>
<dbReference type="GO" id="GO:0031048">
    <property type="term" value="P:regulatory ncRNA-mediated heterochromatin formation"/>
    <property type="evidence" value="ECO:0007669"/>
    <property type="project" value="TreeGrafter"/>
</dbReference>
<feature type="region of interest" description="Disordered" evidence="8">
    <location>
        <begin position="88"/>
        <end position="107"/>
    </location>
</feature>
<keyword evidence="11" id="KW-0378">Hydrolase</keyword>
<dbReference type="OrthoDB" id="2423195at2759"/>
<reference evidence="11" key="1">
    <citation type="journal article" date="2016" name="Mol. Biol. Evol.">
        <title>Comparative Genomics of Early-Diverging Mushroom-Forming Fungi Provides Insights into the Origins of Lignocellulose Decay Capabilities.</title>
        <authorList>
            <person name="Nagy L.G."/>
            <person name="Riley R."/>
            <person name="Tritt A."/>
            <person name="Adam C."/>
            <person name="Daum C."/>
            <person name="Floudas D."/>
            <person name="Sun H."/>
            <person name="Yadav J.S."/>
            <person name="Pangilinan J."/>
            <person name="Larsson K.H."/>
            <person name="Matsuura K."/>
            <person name="Barry K."/>
            <person name="Labutti K."/>
            <person name="Kuo R."/>
            <person name="Ohm R.A."/>
            <person name="Bhattacharya S.S."/>
            <person name="Shirouzu T."/>
            <person name="Yoshinaga Y."/>
            <person name="Martin F.M."/>
            <person name="Grigoriev I.V."/>
            <person name="Hibbett D.S."/>
        </authorList>
    </citation>
    <scope>NUCLEOTIDE SEQUENCE [LARGE SCALE GENOMIC DNA]</scope>
    <source>
        <strain evidence="11">CBS 109695</strain>
    </source>
</reference>
<feature type="region of interest" description="Disordered" evidence="8">
    <location>
        <begin position="26"/>
        <end position="61"/>
    </location>
</feature>
<dbReference type="GO" id="GO:0031380">
    <property type="term" value="C:nuclear RNA-directed RNA polymerase complex"/>
    <property type="evidence" value="ECO:0007669"/>
    <property type="project" value="TreeGrafter"/>
</dbReference>
<gene>
    <name evidence="11" type="ORF">FIBSPDRAFT_1046508</name>
</gene>
<dbReference type="InterPro" id="IPR047187">
    <property type="entry name" value="SF1_C_Upf1"/>
</dbReference>
<dbReference type="InterPro" id="IPR041679">
    <property type="entry name" value="DNA2/NAM7-like_C"/>
</dbReference>
<feature type="domain" description="RZ-type" evidence="10">
    <location>
        <begin position="2414"/>
        <end position="2478"/>
    </location>
</feature>
<evidence type="ECO:0000256" key="8">
    <source>
        <dbReference type="SAM" id="MobiDB-lite"/>
    </source>
</evidence>
<dbReference type="SUPFAM" id="SSF52540">
    <property type="entry name" value="P-loop containing nucleoside triphosphate hydrolases"/>
    <property type="match status" value="1"/>
</dbReference>
<feature type="domain" description="C3H1-type" evidence="9">
    <location>
        <begin position="60"/>
        <end position="88"/>
    </location>
</feature>
<protein>
    <submittedName>
        <fullName evidence="11">P-loop containing nucleoside triphosphate hydrolase protein</fullName>
    </submittedName>
</protein>
<evidence type="ECO:0000256" key="3">
    <source>
        <dbReference type="ARBA" id="ARBA00022723"/>
    </source>
</evidence>
<dbReference type="STRING" id="436010.A0A166GLJ4"/>
<comment type="subcellular location">
    <subcellularLocation>
        <location evidence="1">Cytoplasm</location>
    </subcellularLocation>
</comment>
<dbReference type="EMBL" id="KV417577">
    <property type="protein sequence ID" value="KZP17956.1"/>
    <property type="molecule type" value="Genomic_DNA"/>
</dbReference>
<dbReference type="GO" id="GO:0005737">
    <property type="term" value="C:cytoplasm"/>
    <property type="evidence" value="ECO:0007669"/>
    <property type="project" value="UniProtKB-SubCell"/>
</dbReference>
<dbReference type="InterPro" id="IPR027417">
    <property type="entry name" value="P-loop_NTPase"/>
</dbReference>
<dbReference type="GO" id="GO:0008270">
    <property type="term" value="F:zinc ion binding"/>
    <property type="evidence" value="ECO:0007669"/>
    <property type="project" value="UniProtKB-KW"/>
</dbReference>
<evidence type="ECO:0000256" key="2">
    <source>
        <dbReference type="ARBA" id="ARBA00022490"/>
    </source>
</evidence>
<evidence type="ECO:0000259" key="10">
    <source>
        <dbReference type="PROSITE" id="PS51981"/>
    </source>
</evidence>
<dbReference type="InterPro" id="IPR045055">
    <property type="entry name" value="DNA2/NAM7-like"/>
</dbReference>